<sequence>MSSYIFRLIASAVIILMIHISSDKVTAQPSFAAQYQCLGDNYTNPSQFQVNLDKVLSSLSSDITASDRKFFNSSTGNNLDKVYGILLCRGDITQKTCRICAETAISELTERCPNTKEYITFYTYCMLRYSDRNIFSVMEEKPEITLQNRESYTNQKVFNDIAAQLMKGLARIATTNENHNETLLFATGEIDYSSVDKIYGLVQCTTDISTSDCNDCLMSAIGNISDCCYGRKGGIVLKPSCNIRYEPYPFSDYKQETNPGPLPSSPPPKQNVTATTGDTEKDNKSSSNIVLIVAIPLAIALVLISTALVYFYLKKKKKAYNSIDEPDDMDDITRIESLRFDLDTIKAATGNFSNDNKLGKGGFGYVYKGTLSNGQEIAVKRLSINSEQGKKEFRTEVGLLVKLQHRNLVRLLGFCLEGEEKLLIYEFVPNGSLDQIIFDPSKAANLNWETRYKIIGGIAKGLLYLHEDSRLRIIHRDLKAANVLLDEENNAKIADFGMAKLFDLDLTQGNSSSAVGTFGYIAPEYVLHGQFSTKSDVYSFGILLLEIITGRRINQFYESESSEYLLTYVSLMLMVWRHWEEGTALELMDQTLREKYSENEVKKCIQVGLLSVQDVIERPTMAKVAQMLANDATIPQSLPRPAVFSHSRIQLNRFPESDTSTNASKSESSWQFTYQSSISNQSS</sequence>
<dbReference type="CDD" id="cd14066">
    <property type="entry name" value="STKc_IRAK"/>
    <property type="match status" value="1"/>
</dbReference>
<dbReference type="InterPro" id="IPR011009">
    <property type="entry name" value="Kinase-like_dom_sf"/>
</dbReference>
<feature type="chain" id="PRO_5021187017" evidence="17">
    <location>
        <begin position="28"/>
        <end position="683"/>
    </location>
</feature>
<evidence type="ECO:0000256" key="17">
    <source>
        <dbReference type="SAM" id="SignalP"/>
    </source>
</evidence>
<dbReference type="SMART" id="SM00220">
    <property type="entry name" value="S_TKc"/>
    <property type="match status" value="1"/>
</dbReference>
<evidence type="ECO:0000256" key="4">
    <source>
        <dbReference type="ARBA" id="ARBA00022679"/>
    </source>
</evidence>
<feature type="domain" description="Gnk2-homologous" evidence="19">
    <location>
        <begin position="30"/>
        <end position="134"/>
    </location>
</feature>
<evidence type="ECO:0000259" key="18">
    <source>
        <dbReference type="PROSITE" id="PS50011"/>
    </source>
</evidence>
<dbReference type="CDD" id="cd23509">
    <property type="entry name" value="Gnk2-like"/>
    <property type="match status" value="2"/>
</dbReference>
<dbReference type="PANTHER" id="PTHR27002">
    <property type="entry name" value="RECEPTOR-LIKE SERINE/THREONINE-PROTEIN KINASE SD1-8"/>
    <property type="match status" value="1"/>
</dbReference>
<dbReference type="FunFam" id="3.30.200.20:FF:000142">
    <property type="entry name" value="Cysteine-rich receptor-like protein kinase 10"/>
    <property type="match status" value="1"/>
</dbReference>
<accession>A0A4Y7L733</accession>
<dbReference type="FunFam" id="3.30.430.20:FF:000002">
    <property type="entry name" value="Cysteine-rich receptor-like protein kinase 10"/>
    <property type="match status" value="1"/>
</dbReference>
<organism evidence="20 21">
    <name type="scientific">Papaver somniferum</name>
    <name type="common">Opium poppy</name>
    <dbReference type="NCBI Taxonomy" id="3469"/>
    <lineage>
        <taxon>Eukaryota</taxon>
        <taxon>Viridiplantae</taxon>
        <taxon>Streptophyta</taxon>
        <taxon>Embryophyta</taxon>
        <taxon>Tracheophyta</taxon>
        <taxon>Spermatophyta</taxon>
        <taxon>Magnoliopsida</taxon>
        <taxon>Ranunculales</taxon>
        <taxon>Papaveraceae</taxon>
        <taxon>Papaveroideae</taxon>
        <taxon>Papaver</taxon>
    </lineage>
</organism>
<evidence type="ECO:0000313" key="20">
    <source>
        <dbReference type="EMBL" id="RZC80462.1"/>
    </source>
</evidence>
<dbReference type="InterPro" id="IPR017441">
    <property type="entry name" value="Protein_kinase_ATP_BS"/>
</dbReference>
<evidence type="ECO:0000256" key="7">
    <source>
        <dbReference type="ARBA" id="ARBA00022737"/>
    </source>
</evidence>
<evidence type="ECO:0000256" key="14">
    <source>
        <dbReference type="PROSITE-ProRule" id="PRU10141"/>
    </source>
</evidence>
<dbReference type="Proteomes" id="UP000316621">
    <property type="component" value="Chromosome 10"/>
</dbReference>
<protein>
    <submittedName>
        <fullName evidence="20">Uncharacterized protein</fullName>
    </submittedName>
</protein>
<keyword evidence="10 14" id="KW-0067">ATP-binding</keyword>
<proteinExistence type="predicted"/>
<evidence type="ECO:0000256" key="2">
    <source>
        <dbReference type="ARBA" id="ARBA00022527"/>
    </source>
</evidence>
<keyword evidence="8 14" id="KW-0547">Nucleotide-binding</keyword>
<dbReference type="InterPro" id="IPR008271">
    <property type="entry name" value="Ser/Thr_kinase_AS"/>
</dbReference>
<reference evidence="20 21" key="1">
    <citation type="journal article" date="2018" name="Science">
        <title>The opium poppy genome and morphinan production.</title>
        <authorList>
            <person name="Guo L."/>
            <person name="Winzer T."/>
            <person name="Yang X."/>
            <person name="Li Y."/>
            <person name="Ning Z."/>
            <person name="He Z."/>
            <person name="Teodor R."/>
            <person name="Lu Y."/>
            <person name="Bowser T.A."/>
            <person name="Graham I.A."/>
            <person name="Ye K."/>
        </authorList>
    </citation>
    <scope>NUCLEOTIDE SEQUENCE [LARGE SCALE GENOMIC DNA]</scope>
    <source>
        <strain evidence="21">cv. HN1</strain>
        <tissue evidence="20">Leaves</tissue>
    </source>
</reference>
<dbReference type="InterPro" id="IPR002902">
    <property type="entry name" value="GNK2"/>
</dbReference>
<dbReference type="FunFam" id="1.10.510.10:FF:000129">
    <property type="entry name" value="cysteine-rich receptor-like protein kinase 10"/>
    <property type="match status" value="1"/>
</dbReference>
<keyword evidence="7" id="KW-0677">Repeat</keyword>
<dbReference type="Pfam" id="PF01657">
    <property type="entry name" value="Stress-antifung"/>
    <property type="match status" value="2"/>
</dbReference>
<name>A0A4Y7L733_PAPSO</name>
<evidence type="ECO:0000256" key="15">
    <source>
        <dbReference type="SAM" id="MobiDB-lite"/>
    </source>
</evidence>
<feature type="transmembrane region" description="Helical" evidence="16">
    <location>
        <begin position="289"/>
        <end position="313"/>
    </location>
</feature>
<evidence type="ECO:0000256" key="12">
    <source>
        <dbReference type="ARBA" id="ARBA00023136"/>
    </source>
</evidence>
<dbReference type="SUPFAM" id="SSF56112">
    <property type="entry name" value="Protein kinase-like (PK-like)"/>
    <property type="match status" value="1"/>
</dbReference>
<feature type="compositionally biased region" description="Pro residues" evidence="15">
    <location>
        <begin position="260"/>
        <end position="269"/>
    </location>
</feature>
<dbReference type="PROSITE" id="PS51473">
    <property type="entry name" value="GNK2"/>
    <property type="match status" value="2"/>
</dbReference>
<dbReference type="InterPro" id="IPR001245">
    <property type="entry name" value="Ser-Thr/Tyr_kinase_cat_dom"/>
</dbReference>
<evidence type="ECO:0000256" key="3">
    <source>
        <dbReference type="ARBA" id="ARBA00022553"/>
    </source>
</evidence>
<dbReference type="GO" id="GO:0005524">
    <property type="term" value="F:ATP binding"/>
    <property type="evidence" value="ECO:0007669"/>
    <property type="project" value="UniProtKB-UniRule"/>
</dbReference>
<evidence type="ECO:0000313" key="21">
    <source>
        <dbReference type="Proteomes" id="UP000316621"/>
    </source>
</evidence>
<evidence type="ECO:0000256" key="16">
    <source>
        <dbReference type="SAM" id="Phobius"/>
    </source>
</evidence>
<keyword evidence="21" id="KW-1185">Reference proteome</keyword>
<evidence type="ECO:0000256" key="5">
    <source>
        <dbReference type="ARBA" id="ARBA00022692"/>
    </source>
</evidence>
<dbReference type="InterPro" id="IPR038408">
    <property type="entry name" value="GNK2_sf"/>
</dbReference>
<comment type="subcellular location">
    <subcellularLocation>
        <location evidence="1">Membrane</location>
        <topology evidence="1">Single-pass membrane protein</topology>
    </subcellularLocation>
</comment>
<dbReference type="EMBL" id="CM010724">
    <property type="protein sequence ID" value="RZC80462.1"/>
    <property type="molecule type" value="Genomic_DNA"/>
</dbReference>
<dbReference type="PROSITE" id="PS50011">
    <property type="entry name" value="PROTEIN_KINASE_DOM"/>
    <property type="match status" value="1"/>
</dbReference>
<dbReference type="OMA" id="DINQEEC"/>
<dbReference type="Gramene" id="RZC80462">
    <property type="protein sequence ID" value="RZC80462"/>
    <property type="gene ID" value="C5167_043039"/>
</dbReference>
<dbReference type="Gene3D" id="1.10.510.10">
    <property type="entry name" value="Transferase(Phosphotransferase) domain 1"/>
    <property type="match status" value="1"/>
</dbReference>
<keyword evidence="13" id="KW-0325">Glycoprotein</keyword>
<keyword evidence="9" id="KW-0418">Kinase</keyword>
<keyword evidence="2" id="KW-0723">Serine/threonine-protein kinase</keyword>
<feature type="signal peptide" evidence="17">
    <location>
        <begin position="1"/>
        <end position="27"/>
    </location>
</feature>
<dbReference type="Gene3D" id="3.30.430.20">
    <property type="entry name" value="Gnk2 domain, C-X8-C-X2-C motif"/>
    <property type="match status" value="2"/>
</dbReference>
<feature type="region of interest" description="Disordered" evidence="15">
    <location>
        <begin position="254"/>
        <end position="283"/>
    </location>
</feature>
<evidence type="ECO:0000256" key="10">
    <source>
        <dbReference type="ARBA" id="ARBA00022840"/>
    </source>
</evidence>
<dbReference type="GO" id="GO:0004674">
    <property type="term" value="F:protein serine/threonine kinase activity"/>
    <property type="evidence" value="ECO:0007669"/>
    <property type="project" value="UniProtKB-KW"/>
</dbReference>
<dbReference type="Pfam" id="PF07714">
    <property type="entry name" value="PK_Tyr_Ser-Thr"/>
    <property type="match status" value="1"/>
</dbReference>
<dbReference type="PANTHER" id="PTHR27002:SF181">
    <property type="entry name" value="RECEPTOR-LIKE SERINE_THREONINE-PROTEIN KINASE"/>
    <property type="match status" value="1"/>
</dbReference>
<evidence type="ECO:0000256" key="6">
    <source>
        <dbReference type="ARBA" id="ARBA00022729"/>
    </source>
</evidence>
<evidence type="ECO:0000256" key="1">
    <source>
        <dbReference type="ARBA" id="ARBA00004167"/>
    </source>
</evidence>
<dbReference type="PROSITE" id="PS00108">
    <property type="entry name" value="PROTEIN_KINASE_ST"/>
    <property type="match status" value="1"/>
</dbReference>
<feature type="compositionally biased region" description="Polar residues" evidence="15">
    <location>
        <begin position="657"/>
        <end position="683"/>
    </location>
</feature>
<feature type="domain" description="Gnk2-homologous" evidence="19">
    <location>
        <begin position="140"/>
        <end position="250"/>
    </location>
</feature>
<dbReference type="GO" id="GO:0005886">
    <property type="term" value="C:plasma membrane"/>
    <property type="evidence" value="ECO:0007669"/>
    <property type="project" value="TreeGrafter"/>
</dbReference>
<keyword evidence="11 16" id="KW-1133">Transmembrane helix</keyword>
<feature type="region of interest" description="Disordered" evidence="15">
    <location>
        <begin position="655"/>
        <end position="683"/>
    </location>
</feature>
<keyword evidence="5 16" id="KW-0812">Transmembrane</keyword>
<feature type="domain" description="Protein kinase" evidence="18">
    <location>
        <begin position="352"/>
        <end position="634"/>
    </location>
</feature>
<feature type="binding site" evidence="14">
    <location>
        <position position="380"/>
    </location>
    <ligand>
        <name>ATP</name>
        <dbReference type="ChEBI" id="CHEBI:30616"/>
    </ligand>
</feature>
<keyword evidence="6 17" id="KW-0732">Signal</keyword>
<dbReference type="InterPro" id="IPR000719">
    <property type="entry name" value="Prot_kinase_dom"/>
</dbReference>
<dbReference type="Gene3D" id="3.30.200.20">
    <property type="entry name" value="Phosphorylase Kinase, domain 1"/>
    <property type="match status" value="1"/>
</dbReference>
<dbReference type="GO" id="GO:0006950">
    <property type="term" value="P:response to stress"/>
    <property type="evidence" value="ECO:0007669"/>
    <property type="project" value="UniProtKB-ARBA"/>
</dbReference>
<dbReference type="AlphaFoldDB" id="A0A4Y7L733"/>
<keyword evidence="4" id="KW-0808">Transferase</keyword>
<gene>
    <name evidence="20" type="ORF">C5167_043039</name>
</gene>
<keyword evidence="12 16" id="KW-0472">Membrane</keyword>
<evidence type="ECO:0000256" key="11">
    <source>
        <dbReference type="ARBA" id="ARBA00022989"/>
    </source>
</evidence>
<evidence type="ECO:0000259" key="19">
    <source>
        <dbReference type="PROSITE" id="PS51473"/>
    </source>
</evidence>
<dbReference type="PROSITE" id="PS00107">
    <property type="entry name" value="PROTEIN_KINASE_ATP"/>
    <property type="match status" value="1"/>
</dbReference>
<evidence type="ECO:0000256" key="8">
    <source>
        <dbReference type="ARBA" id="ARBA00022741"/>
    </source>
</evidence>
<keyword evidence="3" id="KW-0597">Phosphoprotein</keyword>
<evidence type="ECO:0000256" key="9">
    <source>
        <dbReference type="ARBA" id="ARBA00022777"/>
    </source>
</evidence>
<evidence type="ECO:0000256" key="13">
    <source>
        <dbReference type="ARBA" id="ARBA00023180"/>
    </source>
</evidence>